<accession>A0ABS7MC44</accession>
<dbReference type="RefSeq" id="WP_222135461.1">
    <property type="nucleotide sequence ID" value="NZ_JAILXK010000001.1"/>
</dbReference>
<proteinExistence type="predicted"/>
<dbReference type="EMBL" id="JAILXK010000001">
    <property type="protein sequence ID" value="MBY4635656.1"/>
    <property type="molecule type" value="Genomic_DNA"/>
</dbReference>
<dbReference type="SUPFAM" id="SSF54001">
    <property type="entry name" value="Cysteine proteinases"/>
    <property type="match status" value="1"/>
</dbReference>
<gene>
    <name evidence="1" type="ORF">K5P26_00715</name>
</gene>
<reference evidence="1" key="1">
    <citation type="submission" date="2021-08" db="EMBL/GenBank/DDBJ databases">
        <title>Sphingopyxis panaciterrulae sp. nov., isolated from the surface water of the Yellow Sea.</title>
        <authorList>
            <person name="Gao Z."/>
            <person name="Zhang D."/>
            <person name="Zhang A."/>
        </authorList>
    </citation>
    <scope>NUCLEOTIDE SEQUENCE</scope>
    <source>
        <strain evidence="1">XHP0097</strain>
    </source>
</reference>
<protein>
    <submittedName>
        <fullName evidence="1">C40 family peptidase</fullName>
    </submittedName>
</protein>
<evidence type="ECO:0000313" key="2">
    <source>
        <dbReference type="Proteomes" id="UP001166571"/>
    </source>
</evidence>
<dbReference type="Gene3D" id="3.90.1720.10">
    <property type="entry name" value="endopeptidase domain like (from Nostoc punctiforme)"/>
    <property type="match status" value="1"/>
</dbReference>
<dbReference type="Proteomes" id="UP001166571">
    <property type="component" value="Unassembled WGS sequence"/>
</dbReference>
<evidence type="ECO:0000313" key="1">
    <source>
        <dbReference type="EMBL" id="MBY4635656.1"/>
    </source>
</evidence>
<dbReference type="InterPro" id="IPR038765">
    <property type="entry name" value="Papain-like_cys_pep_sf"/>
</dbReference>
<name>A0ABS7MC44_9SPHN</name>
<comment type="caution">
    <text evidence="1">The sequence shown here is derived from an EMBL/GenBank/DDBJ whole genome shotgun (WGS) entry which is preliminary data.</text>
</comment>
<organism evidence="1 2">
    <name type="scientific">Sphingopyxis jiangsuensis</name>
    <dbReference type="NCBI Taxonomy" id="2871171"/>
    <lineage>
        <taxon>Bacteria</taxon>
        <taxon>Pseudomonadati</taxon>
        <taxon>Pseudomonadota</taxon>
        <taxon>Alphaproteobacteria</taxon>
        <taxon>Sphingomonadales</taxon>
        <taxon>Sphingomonadaceae</taxon>
        <taxon>Sphingopyxis</taxon>
    </lineage>
</organism>
<keyword evidence="2" id="KW-1185">Reference proteome</keyword>
<sequence>MICSRAIRVAEVGVRAFAAARALVGVRFRPQGCEPATGLDCAGLVWAAYAAAGVRLVRPRAYPLRGWGRERIEAALRAAGFAAVEGGARAGDVALIALPAGQFHLALTGPESLVHAHAGLRRVVETPLEASDGAARRWRLRGDD</sequence>